<evidence type="ECO:0000256" key="2">
    <source>
        <dbReference type="ARBA" id="ARBA00010139"/>
    </source>
</evidence>
<evidence type="ECO:0000256" key="5">
    <source>
        <dbReference type="ARBA" id="ARBA00022857"/>
    </source>
</evidence>
<comment type="cofactor">
    <cofactor evidence="1">
        <name>FAD</name>
        <dbReference type="ChEBI" id="CHEBI:57692"/>
    </cofactor>
</comment>
<keyword evidence="6" id="KW-0560">Oxidoreductase</keyword>
<name>A0A812PUY0_9DINO</name>
<dbReference type="Gene3D" id="3.50.50.60">
    <property type="entry name" value="FAD/NAD(P)-binding domain"/>
    <property type="match status" value="2"/>
</dbReference>
<evidence type="ECO:0000256" key="1">
    <source>
        <dbReference type="ARBA" id="ARBA00001974"/>
    </source>
</evidence>
<keyword evidence="9" id="KW-1185">Reference proteome</keyword>
<dbReference type="InterPro" id="IPR036188">
    <property type="entry name" value="FAD/NAD-bd_sf"/>
</dbReference>
<dbReference type="EMBL" id="CAJNDS010002191">
    <property type="protein sequence ID" value="CAE7365738.1"/>
    <property type="molecule type" value="Genomic_DNA"/>
</dbReference>
<sequence>MPEISWGGTQSHSRRLCTLKLYGTSEVLQVPIEVTTKVSQIRQLLGSKLGVEPESLAFIAKATSSTKVLRDSDEIPSQESRAQSRAFKAEPKAEPMKIPFRGTQVTVRGPMRNWQKQKATYPHPHCIIGAGHGGLKQGLAFLKDGIQDFVIYDKLGRLGGFAWVVNANPTSKLQTELGVYHLQYHPDALVPKDMKTWPTRDDLLEHFEHVCREYGLLGHIHLNAEVTQIERRDLKLMEPEASPRKYVYKVSVKRPMLKPAPEAHEEGKEGQGDDKATEENQAKEAKEAFAIFFEEESLEEPTETQPLENIQVLDFSTIECYPGGLSDNLRMEFKGEDVFEGSIGYGMFDEVDYTKVANSAVAIFGMGAFGIENVRTCLEHGASKVTLICRRRNIAMPRVVDWFINQSIYPPPAAMVLDAMKPMYDFLGIDVWSFYAVQANADRTAATIRQKSRVGIGDFYFLATYYGKAETVVGEIKRLRTTDILMESQERVEAKHFIKVLGFKADPKIDKLFGTREMVGFFPNGDWRTWVWCEFPGIDAGRFGGTSLSPGAITNAEMMKWAVNYPRDILALLDSNLLPRQKADSKTGRPAYQFEPRAGAQITMVTIGSIPGLAELPENGPLLKRQKMLLLHPMEVYIDECAKEWYDYCEMFKERGDDRPPPRYPYTYAYVGELCERNDREGQEESAAMAARAAAK</sequence>
<dbReference type="OrthoDB" id="74360at2759"/>
<dbReference type="InterPro" id="IPR050775">
    <property type="entry name" value="FAD-binding_Monooxygenases"/>
</dbReference>
<feature type="compositionally biased region" description="Basic and acidic residues" evidence="7">
    <location>
        <begin position="261"/>
        <end position="281"/>
    </location>
</feature>
<dbReference type="AlphaFoldDB" id="A0A812PUY0"/>
<dbReference type="PANTHER" id="PTHR43098">
    <property type="entry name" value="L-ORNITHINE N(5)-MONOOXYGENASE-RELATED"/>
    <property type="match status" value="1"/>
</dbReference>
<evidence type="ECO:0000256" key="6">
    <source>
        <dbReference type="ARBA" id="ARBA00023002"/>
    </source>
</evidence>
<comment type="similarity">
    <text evidence="2">Belongs to the FAD-binding monooxygenase family.</text>
</comment>
<evidence type="ECO:0000256" key="3">
    <source>
        <dbReference type="ARBA" id="ARBA00022630"/>
    </source>
</evidence>
<feature type="region of interest" description="Disordered" evidence="7">
    <location>
        <begin position="70"/>
        <end position="92"/>
    </location>
</feature>
<keyword evidence="5" id="KW-0521">NADP</keyword>
<evidence type="ECO:0000256" key="4">
    <source>
        <dbReference type="ARBA" id="ARBA00022827"/>
    </source>
</evidence>
<feature type="region of interest" description="Disordered" evidence="7">
    <location>
        <begin position="258"/>
        <end position="281"/>
    </location>
</feature>
<dbReference type="GO" id="GO:0016491">
    <property type="term" value="F:oxidoreductase activity"/>
    <property type="evidence" value="ECO:0007669"/>
    <property type="project" value="UniProtKB-KW"/>
</dbReference>
<dbReference type="PANTHER" id="PTHR43098:SF2">
    <property type="entry name" value="FAD-BINDING MONOOXYGENASE AUSB-RELATED"/>
    <property type="match status" value="1"/>
</dbReference>
<evidence type="ECO:0000256" key="7">
    <source>
        <dbReference type="SAM" id="MobiDB-lite"/>
    </source>
</evidence>
<accession>A0A812PUY0</accession>
<proteinExistence type="inferred from homology"/>
<evidence type="ECO:0000313" key="8">
    <source>
        <dbReference type="EMBL" id="CAE7365738.1"/>
    </source>
</evidence>
<evidence type="ECO:0000313" key="9">
    <source>
        <dbReference type="Proteomes" id="UP000604046"/>
    </source>
</evidence>
<keyword evidence="3" id="KW-0285">Flavoprotein</keyword>
<comment type="caution">
    <text evidence="8">The sequence shown here is derived from an EMBL/GenBank/DDBJ whole genome shotgun (WGS) entry which is preliminary data.</text>
</comment>
<keyword evidence="4" id="KW-0274">FAD</keyword>
<organism evidence="8 9">
    <name type="scientific">Symbiodinium natans</name>
    <dbReference type="NCBI Taxonomy" id="878477"/>
    <lineage>
        <taxon>Eukaryota</taxon>
        <taxon>Sar</taxon>
        <taxon>Alveolata</taxon>
        <taxon>Dinophyceae</taxon>
        <taxon>Suessiales</taxon>
        <taxon>Symbiodiniaceae</taxon>
        <taxon>Symbiodinium</taxon>
    </lineage>
</organism>
<gene>
    <name evidence="8" type="ORF">SNAT2548_LOCUS19834</name>
</gene>
<dbReference type="SUPFAM" id="SSF51905">
    <property type="entry name" value="FAD/NAD(P)-binding domain"/>
    <property type="match status" value="1"/>
</dbReference>
<protein>
    <submittedName>
        <fullName evidence="8">Uncharacterized protein</fullName>
    </submittedName>
</protein>
<dbReference type="Proteomes" id="UP000604046">
    <property type="component" value="Unassembled WGS sequence"/>
</dbReference>
<reference evidence="8" key="1">
    <citation type="submission" date="2021-02" db="EMBL/GenBank/DDBJ databases">
        <authorList>
            <person name="Dougan E. K."/>
            <person name="Rhodes N."/>
            <person name="Thang M."/>
            <person name="Chan C."/>
        </authorList>
    </citation>
    <scope>NUCLEOTIDE SEQUENCE</scope>
</reference>